<keyword evidence="2" id="KW-1185">Reference proteome</keyword>
<dbReference type="EMBL" id="MU129039">
    <property type="protein sequence ID" value="KAF9509281.1"/>
    <property type="molecule type" value="Genomic_DNA"/>
</dbReference>
<gene>
    <name evidence="1" type="ORF">BS47DRAFT_1301724</name>
</gene>
<protein>
    <submittedName>
        <fullName evidence="1">Uncharacterized protein</fullName>
    </submittedName>
</protein>
<dbReference type="OrthoDB" id="3241084at2759"/>
<accession>A0A9P6AQX6</accession>
<organism evidence="1 2">
    <name type="scientific">Hydnum rufescens UP504</name>
    <dbReference type="NCBI Taxonomy" id="1448309"/>
    <lineage>
        <taxon>Eukaryota</taxon>
        <taxon>Fungi</taxon>
        <taxon>Dikarya</taxon>
        <taxon>Basidiomycota</taxon>
        <taxon>Agaricomycotina</taxon>
        <taxon>Agaricomycetes</taxon>
        <taxon>Cantharellales</taxon>
        <taxon>Hydnaceae</taxon>
        <taxon>Hydnum</taxon>
    </lineage>
</organism>
<evidence type="ECO:0000313" key="1">
    <source>
        <dbReference type="EMBL" id="KAF9509281.1"/>
    </source>
</evidence>
<proteinExistence type="predicted"/>
<sequence>MVLNGNGLPSDSTTSIPCKCIFSSSSETMTKRHNHIKPELMEALQMLKFMLKNESLHFTENWKTLIGNMTTNPDDENNTLQHILGVKPMEIEELLEHLMGEEGLPDEDPTEKD</sequence>
<dbReference type="AlphaFoldDB" id="A0A9P6AQX6"/>
<comment type="caution">
    <text evidence="1">The sequence shown here is derived from an EMBL/GenBank/DDBJ whole genome shotgun (WGS) entry which is preliminary data.</text>
</comment>
<name>A0A9P6AQX6_9AGAM</name>
<reference evidence="1" key="1">
    <citation type="journal article" date="2020" name="Nat. Commun.">
        <title>Large-scale genome sequencing of mycorrhizal fungi provides insights into the early evolution of symbiotic traits.</title>
        <authorList>
            <person name="Miyauchi S."/>
            <person name="Kiss E."/>
            <person name="Kuo A."/>
            <person name="Drula E."/>
            <person name="Kohler A."/>
            <person name="Sanchez-Garcia M."/>
            <person name="Morin E."/>
            <person name="Andreopoulos B."/>
            <person name="Barry K.W."/>
            <person name="Bonito G."/>
            <person name="Buee M."/>
            <person name="Carver A."/>
            <person name="Chen C."/>
            <person name="Cichocki N."/>
            <person name="Clum A."/>
            <person name="Culley D."/>
            <person name="Crous P.W."/>
            <person name="Fauchery L."/>
            <person name="Girlanda M."/>
            <person name="Hayes R.D."/>
            <person name="Keri Z."/>
            <person name="LaButti K."/>
            <person name="Lipzen A."/>
            <person name="Lombard V."/>
            <person name="Magnuson J."/>
            <person name="Maillard F."/>
            <person name="Murat C."/>
            <person name="Nolan M."/>
            <person name="Ohm R.A."/>
            <person name="Pangilinan J."/>
            <person name="Pereira M.F."/>
            <person name="Perotto S."/>
            <person name="Peter M."/>
            <person name="Pfister S."/>
            <person name="Riley R."/>
            <person name="Sitrit Y."/>
            <person name="Stielow J.B."/>
            <person name="Szollosi G."/>
            <person name="Zifcakova L."/>
            <person name="Stursova M."/>
            <person name="Spatafora J.W."/>
            <person name="Tedersoo L."/>
            <person name="Vaario L.M."/>
            <person name="Yamada A."/>
            <person name="Yan M."/>
            <person name="Wang P."/>
            <person name="Xu J."/>
            <person name="Bruns T."/>
            <person name="Baldrian P."/>
            <person name="Vilgalys R."/>
            <person name="Dunand C."/>
            <person name="Henrissat B."/>
            <person name="Grigoriev I.V."/>
            <person name="Hibbett D."/>
            <person name="Nagy L.G."/>
            <person name="Martin F.M."/>
        </authorList>
    </citation>
    <scope>NUCLEOTIDE SEQUENCE</scope>
    <source>
        <strain evidence="1">UP504</strain>
    </source>
</reference>
<dbReference type="Proteomes" id="UP000886523">
    <property type="component" value="Unassembled WGS sequence"/>
</dbReference>
<evidence type="ECO:0000313" key="2">
    <source>
        <dbReference type="Proteomes" id="UP000886523"/>
    </source>
</evidence>